<gene>
    <name evidence="1" type="ORF">EDD18DRAFT_1101214</name>
</gene>
<comment type="caution">
    <text evidence="1">The sequence shown here is derived from an EMBL/GenBank/DDBJ whole genome shotgun (WGS) entry which is preliminary data.</text>
</comment>
<protein>
    <submittedName>
        <fullName evidence="1">Uncharacterized protein</fullName>
    </submittedName>
</protein>
<dbReference type="AlphaFoldDB" id="A0AA39QEH7"/>
<sequence>MTTLDEWTILSLNDVDEQTDALLGPLTHDIYALETLRDVSRPVISALNLARAMMGQRMVKRQPREKSFLRALVKPDIRDNALLCVNAKTRVRKFDNLVDTIHSPLFERALSIIACIHVGVEPPTEKSLPIQIKKGMRDFDSSRNPTTLVFTYPGGVGMTVLLPLKSTRLCYLFHATPDGHCTCAISNNPGAQSVWFEQFRPKPPFLAYVLQHRECSREDFRTKDADAETQRLLGVSLDILDSERELERWRPVHEGYCRLYQVEECLQCRRMFLRLPDRNRPLPEVPGSACSSGTGETCVRTPVPVKNSVSVVRREKMIRVKLWRKKTWEVSEEREGYWHELDPGRYTGTKLTGNDKCGERRVLEERRGRRLSEGKRQRKKGGYLRTNGSLYEREVKLSYKNGNKINPGWAYTT</sequence>
<dbReference type="EMBL" id="JAUEPU010000006">
    <property type="protein sequence ID" value="KAK0501437.1"/>
    <property type="molecule type" value="Genomic_DNA"/>
</dbReference>
<evidence type="ECO:0000313" key="2">
    <source>
        <dbReference type="Proteomes" id="UP001175228"/>
    </source>
</evidence>
<reference evidence="1" key="1">
    <citation type="submission" date="2023-06" db="EMBL/GenBank/DDBJ databases">
        <authorList>
            <consortium name="Lawrence Berkeley National Laboratory"/>
            <person name="Ahrendt S."/>
            <person name="Sahu N."/>
            <person name="Indic B."/>
            <person name="Wong-Bajracharya J."/>
            <person name="Merenyi Z."/>
            <person name="Ke H.-M."/>
            <person name="Monk M."/>
            <person name="Kocsube S."/>
            <person name="Drula E."/>
            <person name="Lipzen A."/>
            <person name="Balint B."/>
            <person name="Henrissat B."/>
            <person name="Andreopoulos B."/>
            <person name="Martin F.M."/>
            <person name="Harder C.B."/>
            <person name="Rigling D."/>
            <person name="Ford K.L."/>
            <person name="Foster G.D."/>
            <person name="Pangilinan J."/>
            <person name="Papanicolaou A."/>
            <person name="Barry K."/>
            <person name="LaButti K."/>
            <person name="Viragh M."/>
            <person name="Koriabine M."/>
            <person name="Yan M."/>
            <person name="Riley R."/>
            <person name="Champramary S."/>
            <person name="Plett K.L."/>
            <person name="Tsai I.J."/>
            <person name="Slot J."/>
            <person name="Sipos G."/>
            <person name="Plett J."/>
            <person name="Nagy L.G."/>
            <person name="Grigoriev I.V."/>
        </authorList>
    </citation>
    <scope>NUCLEOTIDE SEQUENCE</scope>
    <source>
        <strain evidence="1">HWK02</strain>
    </source>
</reference>
<keyword evidence="2" id="KW-1185">Reference proteome</keyword>
<organism evidence="1 2">
    <name type="scientific">Armillaria luteobubalina</name>
    <dbReference type="NCBI Taxonomy" id="153913"/>
    <lineage>
        <taxon>Eukaryota</taxon>
        <taxon>Fungi</taxon>
        <taxon>Dikarya</taxon>
        <taxon>Basidiomycota</taxon>
        <taxon>Agaricomycotina</taxon>
        <taxon>Agaricomycetes</taxon>
        <taxon>Agaricomycetidae</taxon>
        <taxon>Agaricales</taxon>
        <taxon>Marasmiineae</taxon>
        <taxon>Physalacriaceae</taxon>
        <taxon>Armillaria</taxon>
    </lineage>
</organism>
<dbReference type="Proteomes" id="UP001175228">
    <property type="component" value="Unassembled WGS sequence"/>
</dbReference>
<accession>A0AA39QEH7</accession>
<name>A0AA39QEH7_9AGAR</name>
<evidence type="ECO:0000313" key="1">
    <source>
        <dbReference type="EMBL" id="KAK0501437.1"/>
    </source>
</evidence>
<proteinExistence type="predicted"/>